<organism evidence="2 3">
    <name type="scientific">Corynespora cassiicola Philippines</name>
    <dbReference type="NCBI Taxonomy" id="1448308"/>
    <lineage>
        <taxon>Eukaryota</taxon>
        <taxon>Fungi</taxon>
        <taxon>Dikarya</taxon>
        <taxon>Ascomycota</taxon>
        <taxon>Pezizomycotina</taxon>
        <taxon>Dothideomycetes</taxon>
        <taxon>Pleosporomycetidae</taxon>
        <taxon>Pleosporales</taxon>
        <taxon>Corynesporascaceae</taxon>
        <taxon>Corynespora</taxon>
    </lineage>
</organism>
<accession>A0A2T2P7D1</accession>
<proteinExistence type="predicted"/>
<sequence>MSPKRKQSATSDPALKRVKIGAEDASKTPNSRKYQLIPMQPRENASLGNKNEKLLHMLCKNSKTNRIQEQHFRGIIHSEVDWDSKEHIDKINSWRNQLYSRAGLGRKSVMLWHEDEKAWMELWWQLVVVEACKHGLMLPRCNDMHSAFDVYFTGKTLKDSNGENMEPRQQRSINSFNSTYSRTGIELRFRAEMISLGKPGDTFCPNITPSILHKFKTLKKKMTDKGLRTDRESNYSDNLDDWQKFISGVAALADGDNDDSGIFATTDISYDDIDCPETDETFDNELLALAGGFDSEDDTDPVIKQEVASSTGEIAPYIFDSTNDVHANASFDDSSFLSDVFGDGSFATQQESHDYTITTVAGSSPLAGKAMSFSRSKSPNESSVRKVPIATLLNYTNSSTQT</sequence>
<name>A0A2T2P7D1_CORCC</name>
<gene>
    <name evidence="2" type="ORF">BS50DRAFT_629534</name>
</gene>
<keyword evidence="3" id="KW-1185">Reference proteome</keyword>
<protein>
    <submittedName>
        <fullName evidence="2">Uncharacterized protein</fullName>
    </submittedName>
</protein>
<dbReference type="EMBL" id="KZ678129">
    <property type="protein sequence ID" value="PSN73513.1"/>
    <property type="molecule type" value="Genomic_DNA"/>
</dbReference>
<reference evidence="2 3" key="1">
    <citation type="journal article" date="2018" name="Front. Microbiol.">
        <title>Genome-Wide Analysis of Corynespora cassiicola Leaf Fall Disease Putative Effectors.</title>
        <authorList>
            <person name="Lopez D."/>
            <person name="Ribeiro S."/>
            <person name="Label P."/>
            <person name="Fumanal B."/>
            <person name="Venisse J.S."/>
            <person name="Kohler A."/>
            <person name="de Oliveira R.R."/>
            <person name="Labutti K."/>
            <person name="Lipzen A."/>
            <person name="Lail K."/>
            <person name="Bauer D."/>
            <person name="Ohm R.A."/>
            <person name="Barry K.W."/>
            <person name="Spatafora J."/>
            <person name="Grigoriev I.V."/>
            <person name="Martin F.M."/>
            <person name="Pujade-Renaud V."/>
        </authorList>
    </citation>
    <scope>NUCLEOTIDE SEQUENCE [LARGE SCALE GENOMIC DNA]</scope>
    <source>
        <strain evidence="2 3">Philippines</strain>
    </source>
</reference>
<feature type="region of interest" description="Disordered" evidence="1">
    <location>
        <begin position="1"/>
        <end position="31"/>
    </location>
</feature>
<dbReference type="AlphaFoldDB" id="A0A2T2P7D1"/>
<evidence type="ECO:0000313" key="3">
    <source>
        <dbReference type="Proteomes" id="UP000240883"/>
    </source>
</evidence>
<dbReference type="OrthoDB" id="3687991at2759"/>
<evidence type="ECO:0000256" key="1">
    <source>
        <dbReference type="SAM" id="MobiDB-lite"/>
    </source>
</evidence>
<dbReference type="Proteomes" id="UP000240883">
    <property type="component" value="Unassembled WGS sequence"/>
</dbReference>
<evidence type="ECO:0000313" key="2">
    <source>
        <dbReference type="EMBL" id="PSN73513.1"/>
    </source>
</evidence>